<gene>
    <name evidence="1" type="ORF">E2C01_022741</name>
</gene>
<sequence length="101" mass="10935">MPPLHLVITVTATYVYFLSSFSPPLSQWLFYSFLLITTPLSTTPASSLPPITATTTATITTHIESLPPIRHASPSSHPNSCFRATGVRYAGGTCRCLHEGE</sequence>
<evidence type="ECO:0000313" key="2">
    <source>
        <dbReference type="Proteomes" id="UP000324222"/>
    </source>
</evidence>
<dbReference type="AlphaFoldDB" id="A0A5B7E8Y4"/>
<dbReference type="Proteomes" id="UP000324222">
    <property type="component" value="Unassembled WGS sequence"/>
</dbReference>
<comment type="caution">
    <text evidence="1">The sequence shown here is derived from an EMBL/GenBank/DDBJ whole genome shotgun (WGS) entry which is preliminary data.</text>
</comment>
<protein>
    <submittedName>
        <fullName evidence="1">Uncharacterized protein</fullName>
    </submittedName>
</protein>
<reference evidence="1 2" key="1">
    <citation type="submission" date="2019-05" db="EMBL/GenBank/DDBJ databases">
        <title>Another draft genome of Portunus trituberculatus and its Hox gene families provides insights of decapod evolution.</title>
        <authorList>
            <person name="Jeong J.-H."/>
            <person name="Song I."/>
            <person name="Kim S."/>
            <person name="Choi T."/>
            <person name="Kim D."/>
            <person name="Ryu S."/>
            <person name="Kim W."/>
        </authorList>
    </citation>
    <scope>NUCLEOTIDE SEQUENCE [LARGE SCALE GENOMIC DNA]</scope>
    <source>
        <tissue evidence="1">Muscle</tissue>
    </source>
</reference>
<proteinExistence type="predicted"/>
<accession>A0A5B7E8Y4</accession>
<organism evidence="1 2">
    <name type="scientific">Portunus trituberculatus</name>
    <name type="common">Swimming crab</name>
    <name type="synonym">Neptunus trituberculatus</name>
    <dbReference type="NCBI Taxonomy" id="210409"/>
    <lineage>
        <taxon>Eukaryota</taxon>
        <taxon>Metazoa</taxon>
        <taxon>Ecdysozoa</taxon>
        <taxon>Arthropoda</taxon>
        <taxon>Crustacea</taxon>
        <taxon>Multicrustacea</taxon>
        <taxon>Malacostraca</taxon>
        <taxon>Eumalacostraca</taxon>
        <taxon>Eucarida</taxon>
        <taxon>Decapoda</taxon>
        <taxon>Pleocyemata</taxon>
        <taxon>Brachyura</taxon>
        <taxon>Eubrachyura</taxon>
        <taxon>Portunoidea</taxon>
        <taxon>Portunidae</taxon>
        <taxon>Portuninae</taxon>
        <taxon>Portunus</taxon>
    </lineage>
</organism>
<dbReference type="EMBL" id="VSRR010002083">
    <property type="protein sequence ID" value="MPC29503.1"/>
    <property type="molecule type" value="Genomic_DNA"/>
</dbReference>
<keyword evidence="2" id="KW-1185">Reference proteome</keyword>
<name>A0A5B7E8Y4_PORTR</name>
<evidence type="ECO:0000313" key="1">
    <source>
        <dbReference type="EMBL" id="MPC29503.1"/>
    </source>
</evidence>